<protein>
    <submittedName>
        <fullName evidence="2">Uncharacterized protein</fullName>
    </submittedName>
</protein>
<keyword evidence="1" id="KW-0732">Signal</keyword>
<comment type="caution">
    <text evidence="2">The sequence shown here is derived from an EMBL/GenBank/DDBJ whole genome shotgun (WGS) entry which is preliminary data.</text>
</comment>
<dbReference type="EMBL" id="RKHL01000002">
    <property type="protein sequence ID" value="ROR75970.1"/>
    <property type="molecule type" value="Genomic_DNA"/>
</dbReference>
<sequence length="215" mass="22770">MSGRAKTKIFPLMAAIALVVTSAVSAIALVGLQADQDDRKAVLTGVQREVTQAQTTMDQLQASASLENFGAESGRVRRDTDTIADLVDRSLTWDSNASYVEARESTMRTYGLVDGDSFMVAFLPPAPVNRDDAGNEYPYIDAAGLNSQVGDFKARVLSVDGLDYRYLVLVDVQAKSSDGLGTAVRVATIFLTVDGDGAISDVSGYASMSPARSSG</sequence>
<evidence type="ECO:0000313" key="2">
    <source>
        <dbReference type="EMBL" id="ROR75970.1"/>
    </source>
</evidence>
<dbReference type="Proteomes" id="UP000266915">
    <property type="component" value="Unassembled WGS sequence"/>
</dbReference>
<gene>
    <name evidence="2" type="ORF">EDD42_3921</name>
</gene>
<feature type="signal peptide" evidence="1">
    <location>
        <begin position="1"/>
        <end position="26"/>
    </location>
</feature>
<name>A0A3N2BL23_9MICO</name>
<feature type="chain" id="PRO_5018326278" evidence="1">
    <location>
        <begin position="27"/>
        <end position="215"/>
    </location>
</feature>
<accession>A0A3N2BL23</accession>
<evidence type="ECO:0000256" key="1">
    <source>
        <dbReference type="SAM" id="SignalP"/>
    </source>
</evidence>
<proteinExistence type="predicted"/>
<organism evidence="2 3">
    <name type="scientific">Plantibacter flavus</name>
    <dbReference type="NCBI Taxonomy" id="150123"/>
    <lineage>
        <taxon>Bacteria</taxon>
        <taxon>Bacillati</taxon>
        <taxon>Actinomycetota</taxon>
        <taxon>Actinomycetes</taxon>
        <taxon>Micrococcales</taxon>
        <taxon>Microbacteriaceae</taxon>
        <taxon>Plantibacter</taxon>
    </lineage>
</organism>
<keyword evidence="3" id="KW-1185">Reference proteome</keyword>
<evidence type="ECO:0000313" key="3">
    <source>
        <dbReference type="Proteomes" id="UP000266915"/>
    </source>
</evidence>
<dbReference type="AlphaFoldDB" id="A0A3N2BL23"/>
<reference evidence="2 3" key="1">
    <citation type="submission" date="2018-11" db="EMBL/GenBank/DDBJ databases">
        <title>Sequencing the genomes of 1000 actinobacteria strains.</title>
        <authorList>
            <person name="Klenk H.-P."/>
        </authorList>
    </citation>
    <scope>NUCLEOTIDE SEQUENCE [LARGE SCALE GENOMIC DNA]</scope>
    <source>
        <strain evidence="2 3">DSM 14012</strain>
    </source>
</reference>
<dbReference type="RefSeq" id="WP_148071500.1">
    <property type="nucleotide sequence ID" value="NZ_RKHL01000002.1"/>
</dbReference>